<dbReference type="PRINTS" id="PR00081">
    <property type="entry name" value="GDHRDH"/>
</dbReference>
<keyword evidence="3" id="KW-0560">Oxidoreductase</keyword>
<dbReference type="PANTHER" id="PTHR43477:SF1">
    <property type="entry name" value="DIHYDROANTICAPSIN 7-DEHYDROGENASE"/>
    <property type="match status" value="1"/>
</dbReference>
<dbReference type="Gene3D" id="3.40.50.720">
    <property type="entry name" value="NAD(P)-binding Rossmann-like Domain"/>
    <property type="match status" value="1"/>
</dbReference>
<comment type="similarity">
    <text evidence="1">Belongs to the short-chain dehydrogenases/reductases (SDR) family.</text>
</comment>
<dbReference type="SUPFAM" id="SSF51735">
    <property type="entry name" value="NAD(P)-binding Rossmann-fold domains"/>
    <property type="match status" value="1"/>
</dbReference>
<dbReference type="InterPro" id="IPR057571">
    <property type="entry name" value="SDR_PhqE-like"/>
</dbReference>
<keyword evidence="5" id="KW-1185">Reference proteome</keyword>
<protein>
    <submittedName>
        <fullName evidence="4">Enoyl-[acyl-carrier-protein] reductase 1</fullName>
    </submittedName>
</protein>
<accession>A0A4Z1PIZ1</accession>
<keyword evidence="2" id="KW-0521">NADP</keyword>
<dbReference type="InterPro" id="IPR036291">
    <property type="entry name" value="NAD(P)-bd_dom_sf"/>
</dbReference>
<dbReference type="CDD" id="cd05233">
    <property type="entry name" value="SDR_c"/>
    <property type="match status" value="1"/>
</dbReference>
<dbReference type="Pfam" id="PF23441">
    <property type="entry name" value="SDR"/>
    <property type="match status" value="1"/>
</dbReference>
<organism evidence="4 5">
    <name type="scientific">Venturia nashicola</name>
    <dbReference type="NCBI Taxonomy" id="86259"/>
    <lineage>
        <taxon>Eukaryota</taxon>
        <taxon>Fungi</taxon>
        <taxon>Dikarya</taxon>
        <taxon>Ascomycota</taxon>
        <taxon>Pezizomycotina</taxon>
        <taxon>Dothideomycetes</taxon>
        <taxon>Pleosporomycetidae</taxon>
        <taxon>Venturiales</taxon>
        <taxon>Venturiaceae</taxon>
        <taxon>Venturia</taxon>
    </lineage>
</organism>
<name>A0A4Z1PIZ1_9PEZI</name>
<evidence type="ECO:0000313" key="5">
    <source>
        <dbReference type="Proteomes" id="UP000298493"/>
    </source>
</evidence>
<dbReference type="GO" id="GO:0016491">
    <property type="term" value="F:oxidoreductase activity"/>
    <property type="evidence" value="ECO:0007669"/>
    <property type="project" value="UniProtKB-KW"/>
</dbReference>
<reference evidence="4 5" key="1">
    <citation type="submission" date="2019-04" db="EMBL/GenBank/DDBJ databases">
        <title>High contiguity whole genome sequence and gene annotation resource for two Venturia nashicola isolates.</title>
        <authorList>
            <person name="Prokchorchik M."/>
            <person name="Won K."/>
            <person name="Lee Y."/>
            <person name="Choi E.D."/>
            <person name="Segonzac C."/>
            <person name="Sohn K.H."/>
        </authorList>
    </citation>
    <scope>NUCLEOTIDE SEQUENCE [LARGE SCALE GENOMIC DNA]</scope>
    <source>
        <strain evidence="4 5">PRI2</strain>
    </source>
</reference>
<sequence>MSDSTKYTSKLHNSRILIFGGSSGLGYAAAEAVVENGAIVFISSSSQTRVDDAVSRIQKSYPSKKANVKGIVCNLGSEDMEQNIVAALKEAIKEGKLDHVIHTAGDSLAMLPLKDMTLENIRKAGNVRFFSPLLLAKHLPTYLNPGPASSLTLTTGGVAEKPMPNWSAIASYAGGLHSMTRNLALDLKPIRVNLVSPGAVDTELWKGMSQEQKEGMFRKIEGSVLTGRVGRAEDVAEQYLCLLRDANVTGSVVHSDSGHALV</sequence>
<evidence type="ECO:0000256" key="3">
    <source>
        <dbReference type="ARBA" id="ARBA00023002"/>
    </source>
</evidence>
<proteinExistence type="inferred from homology"/>
<dbReference type="OrthoDB" id="294295at2759"/>
<dbReference type="EMBL" id="SNSC02000006">
    <property type="protein sequence ID" value="TID23340.1"/>
    <property type="molecule type" value="Genomic_DNA"/>
</dbReference>
<evidence type="ECO:0000313" key="4">
    <source>
        <dbReference type="EMBL" id="TID23340.1"/>
    </source>
</evidence>
<gene>
    <name evidence="4" type="ORF">E6O75_ATG02976</name>
</gene>
<dbReference type="Proteomes" id="UP000298493">
    <property type="component" value="Unassembled WGS sequence"/>
</dbReference>
<dbReference type="InterPro" id="IPR002347">
    <property type="entry name" value="SDR_fam"/>
</dbReference>
<comment type="caution">
    <text evidence="4">The sequence shown here is derived from an EMBL/GenBank/DDBJ whole genome shotgun (WGS) entry which is preliminary data.</text>
</comment>
<dbReference type="PANTHER" id="PTHR43477">
    <property type="entry name" value="DIHYDROANTICAPSIN 7-DEHYDROGENASE"/>
    <property type="match status" value="1"/>
</dbReference>
<evidence type="ECO:0000256" key="2">
    <source>
        <dbReference type="ARBA" id="ARBA00022857"/>
    </source>
</evidence>
<dbReference type="InterPro" id="IPR051122">
    <property type="entry name" value="SDR_DHRS6-like"/>
</dbReference>
<dbReference type="AlphaFoldDB" id="A0A4Z1PIZ1"/>
<evidence type="ECO:0000256" key="1">
    <source>
        <dbReference type="ARBA" id="ARBA00006484"/>
    </source>
</evidence>
<dbReference type="STRING" id="86259.A0A4Z1PIZ1"/>